<name>A0A0M8MU24_9BASI</name>
<accession>A0A0M8MU24</accession>
<dbReference type="Proteomes" id="UP000037751">
    <property type="component" value="Unassembled WGS sequence"/>
</dbReference>
<reference evidence="1 2" key="1">
    <citation type="submission" date="2015-07" db="EMBL/GenBank/DDBJ databases">
        <title>Draft Genome Sequence of Malassezia furfur CBS1878 and Malassezia pachydermatis CBS1879.</title>
        <authorList>
            <person name="Triana S."/>
            <person name="Ohm R."/>
            <person name="Gonzalez A."/>
            <person name="DeCock H."/>
            <person name="Restrepo S."/>
            <person name="Celis A."/>
        </authorList>
    </citation>
    <scope>NUCLEOTIDE SEQUENCE [LARGE SCALE GENOMIC DNA]</scope>
    <source>
        <strain evidence="1 2">CBS 1879</strain>
    </source>
</reference>
<comment type="caution">
    <text evidence="1">The sequence shown here is derived from an EMBL/GenBank/DDBJ whole genome shotgun (WGS) entry which is preliminary data.</text>
</comment>
<sequence length="407" mass="45845">MWRTLLRAHAQAHDWDLLDEALRTSAAAQATSLVDMYRYLLLRLQHAPHSRDSHTEVNAILVQMRRSGTKLDDATLARLLHALAAPVRYALASHASSAELAMIIAPVQRMLDAFFEWLCHHNPTSPSATKHTSLHIYQASIAELLELEMFLLSALHTSKAKDLHKLRKACAPFPRNASTERIRTKLALVAEALQGKEGRYDRVKISLDAMSGQFRDATTSLRAWMDRDASPAAVYAQRRALVTLFSQACRASRSRRLEPMLQTLALGSNPTLWEDRQGYVTGAPTLVRLWTRFIGAWVHGVAVRRGKRARMAAMHDPYGWPIMEQALPLLQVTASQIPGPWTPVWDHPERCRALVAAIRSSPPSDTTSQRVKHMETCLEAMRVPPRIHRWIQRAIDMPVTTTTPPTR</sequence>
<dbReference type="EMBL" id="LGAV01000005">
    <property type="protein sequence ID" value="KOS13810.1"/>
    <property type="molecule type" value="Genomic_DNA"/>
</dbReference>
<gene>
    <name evidence="1" type="ORF">Malapachy_1944</name>
</gene>
<keyword evidence="2" id="KW-1185">Reference proteome</keyword>
<dbReference type="OrthoDB" id="3337969at2759"/>
<dbReference type="VEuPathDB" id="FungiDB:Malapachy_1944"/>
<proteinExistence type="predicted"/>
<dbReference type="RefSeq" id="XP_017991442.1">
    <property type="nucleotide sequence ID" value="XM_018136440.1"/>
</dbReference>
<dbReference type="GeneID" id="28728315"/>
<organism evidence="1 2">
    <name type="scientific">Malassezia pachydermatis</name>
    <dbReference type="NCBI Taxonomy" id="77020"/>
    <lineage>
        <taxon>Eukaryota</taxon>
        <taxon>Fungi</taxon>
        <taxon>Dikarya</taxon>
        <taxon>Basidiomycota</taxon>
        <taxon>Ustilaginomycotina</taxon>
        <taxon>Malasseziomycetes</taxon>
        <taxon>Malasseziales</taxon>
        <taxon>Malasseziaceae</taxon>
        <taxon>Malassezia</taxon>
    </lineage>
</organism>
<evidence type="ECO:0000313" key="1">
    <source>
        <dbReference type="EMBL" id="KOS13810.1"/>
    </source>
</evidence>
<dbReference type="AlphaFoldDB" id="A0A0M8MU24"/>
<protein>
    <submittedName>
        <fullName evidence="1">Uncharacterized protein</fullName>
    </submittedName>
</protein>
<evidence type="ECO:0000313" key="2">
    <source>
        <dbReference type="Proteomes" id="UP000037751"/>
    </source>
</evidence>